<accession>A0AAV0RHJ6</accession>
<organism evidence="2 3">
    <name type="scientific">Linum tenue</name>
    <dbReference type="NCBI Taxonomy" id="586396"/>
    <lineage>
        <taxon>Eukaryota</taxon>
        <taxon>Viridiplantae</taxon>
        <taxon>Streptophyta</taxon>
        <taxon>Embryophyta</taxon>
        <taxon>Tracheophyta</taxon>
        <taxon>Spermatophyta</taxon>
        <taxon>Magnoliopsida</taxon>
        <taxon>eudicotyledons</taxon>
        <taxon>Gunneridae</taxon>
        <taxon>Pentapetalae</taxon>
        <taxon>rosids</taxon>
        <taxon>fabids</taxon>
        <taxon>Malpighiales</taxon>
        <taxon>Linaceae</taxon>
        <taxon>Linum</taxon>
    </lineage>
</organism>
<feature type="signal peptide" evidence="1">
    <location>
        <begin position="1"/>
        <end position="23"/>
    </location>
</feature>
<dbReference type="Proteomes" id="UP001154282">
    <property type="component" value="Unassembled WGS sequence"/>
</dbReference>
<gene>
    <name evidence="2" type="ORF">LITE_LOCUS48231</name>
</gene>
<evidence type="ECO:0000256" key="1">
    <source>
        <dbReference type="SAM" id="SignalP"/>
    </source>
</evidence>
<proteinExistence type="predicted"/>
<feature type="chain" id="PRO_5043841254" evidence="1">
    <location>
        <begin position="24"/>
        <end position="93"/>
    </location>
</feature>
<name>A0AAV0RHJ6_9ROSI</name>
<reference evidence="2" key="1">
    <citation type="submission" date="2022-08" db="EMBL/GenBank/DDBJ databases">
        <authorList>
            <person name="Gutierrez-Valencia J."/>
        </authorList>
    </citation>
    <scope>NUCLEOTIDE SEQUENCE</scope>
</reference>
<evidence type="ECO:0000313" key="2">
    <source>
        <dbReference type="EMBL" id="CAI0557125.1"/>
    </source>
</evidence>
<keyword evidence="1" id="KW-0732">Signal</keyword>
<dbReference type="EMBL" id="CAMGYJ010000011">
    <property type="protein sequence ID" value="CAI0557125.1"/>
    <property type="molecule type" value="Genomic_DNA"/>
</dbReference>
<sequence>MMERIHFKLLFCVVLLFLAVSGGKKSNIGVEARRTTSGWHEDQHCVSVRCKSDADCSPPHYICNRAIGFCVCAAKAQDADFLALLHKRFGKDN</sequence>
<protein>
    <submittedName>
        <fullName evidence="2">Uncharacterized protein</fullName>
    </submittedName>
</protein>
<dbReference type="AlphaFoldDB" id="A0AAV0RHJ6"/>
<comment type="caution">
    <text evidence="2">The sequence shown here is derived from an EMBL/GenBank/DDBJ whole genome shotgun (WGS) entry which is preliminary data.</text>
</comment>
<evidence type="ECO:0000313" key="3">
    <source>
        <dbReference type="Proteomes" id="UP001154282"/>
    </source>
</evidence>
<keyword evidence="3" id="KW-1185">Reference proteome</keyword>